<gene>
    <name evidence="2" type="ORF">SCA03_17190</name>
</gene>
<proteinExistence type="predicted"/>
<protein>
    <submittedName>
        <fullName evidence="2">Uncharacterized protein</fullName>
    </submittedName>
</protein>
<feature type="compositionally biased region" description="Low complexity" evidence="1">
    <location>
        <begin position="148"/>
        <end position="169"/>
    </location>
</feature>
<feature type="region of interest" description="Disordered" evidence="1">
    <location>
        <begin position="126"/>
        <end position="169"/>
    </location>
</feature>
<organism evidence="2 3">
    <name type="scientific">Streptomyces cacaoi</name>
    <dbReference type="NCBI Taxonomy" id="1898"/>
    <lineage>
        <taxon>Bacteria</taxon>
        <taxon>Bacillati</taxon>
        <taxon>Actinomycetota</taxon>
        <taxon>Actinomycetes</taxon>
        <taxon>Kitasatosporales</taxon>
        <taxon>Streptomycetaceae</taxon>
        <taxon>Streptomyces</taxon>
    </lineage>
</organism>
<dbReference type="Proteomes" id="UP000319210">
    <property type="component" value="Unassembled WGS sequence"/>
</dbReference>
<reference evidence="2 3" key="1">
    <citation type="submission" date="2019-06" db="EMBL/GenBank/DDBJ databases">
        <title>Whole genome shotgun sequence of Streptomyces cacaoi subsp. cacaoi NBRC 12748.</title>
        <authorList>
            <person name="Hosoyama A."/>
            <person name="Uohara A."/>
            <person name="Ohji S."/>
            <person name="Ichikawa N."/>
        </authorList>
    </citation>
    <scope>NUCLEOTIDE SEQUENCE [LARGE SCALE GENOMIC DNA]</scope>
    <source>
        <strain evidence="2 3">NBRC 12748</strain>
    </source>
</reference>
<evidence type="ECO:0000313" key="2">
    <source>
        <dbReference type="EMBL" id="GEB49168.1"/>
    </source>
</evidence>
<dbReference type="EMBL" id="BJMM01000006">
    <property type="protein sequence ID" value="GEB49168.1"/>
    <property type="molecule type" value="Genomic_DNA"/>
</dbReference>
<evidence type="ECO:0000313" key="3">
    <source>
        <dbReference type="Proteomes" id="UP000319210"/>
    </source>
</evidence>
<name>A0A4Y3QXK1_STRCI</name>
<dbReference type="RefSeq" id="WP_141275285.1">
    <property type="nucleotide sequence ID" value="NZ_BJMM01000006.1"/>
</dbReference>
<accession>A0A4Y3QXK1</accession>
<sequence>MAEHDTIRFTKRTLEEYRDNELRRLEDAAQAAELDLSGYQGADALKAGADTYQPALHLQNNIKLAGDALTQELKVAYALFRKMGLMMSATSAVMSAVEDDNAQLTNQQLQAVLGPAFAAADAAGLDSAQSGGGDGGGGVTNGTGGTSNPGSTQSTADKDTTTGPGTTDA</sequence>
<keyword evidence="3" id="KW-1185">Reference proteome</keyword>
<feature type="compositionally biased region" description="Gly residues" evidence="1">
    <location>
        <begin position="130"/>
        <end position="147"/>
    </location>
</feature>
<comment type="caution">
    <text evidence="2">The sequence shown here is derived from an EMBL/GenBank/DDBJ whole genome shotgun (WGS) entry which is preliminary data.</text>
</comment>
<evidence type="ECO:0000256" key="1">
    <source>
        <dbReference type="SAM" id="MobiDB-lite"/>
    </source>
</evidence>
<dbReference type="AlphaFoldDB" id="A0A4Y3QXK1"/>